<dbReference type="InterPro" id="IPR005524">
    <property type="entry name" value="DUF318"/>
</dbReference>
<feature type="transmembrane region" description="Helical" evidence="7">
    <location>
        <begin position="269"/>
        <end position="290"/>
    </location>
</feature>
<reference evidence="8 9" key="1">
    <citation type="submission" date="2018-01" db="EMBL/GenBank/DDBJ databases">
        <title>Bacillus asahii Genome sequencing and assembly.</title>
        <authorList>
            <person name="Jiang H."/>
            <person name="Feng Y."/>
            <person name="Zhao F."/>
            <person name="Lin X."/>
        </authorList>
    </citation>
    <scope>NUCLEOTIDE SEQUENCE [LARGE SCALE GENOMIC DNA]</scope>
    <source>
        <strain evidence="8 9">OM18</strain>
    </source>
</reference>
<dbReference type="PANTHER" id="PTHR34184:SF4">
    <property type="entry name" value="UPF0718 PROTEIN YCGR"/>
    <property type="match status" value="1"/>
</dbReference>
<evidence type="ECO:0000313" key="9">
    <source>
        <dbReference type="Proteomes" id="UP000283095"/>
    </source>
</evidence>
<evidence type="ECO:0000256" key="6">
    <source>
        <dbReference type="ARBA" id="ARBA00023136"/>
    </source>
</evidence>
<keyword evidence="6 7" id="KW-0472">Membrane</keyword>
<feature type="transmembrane region" description="Helical" evidence="7">
    <location>
        <begin position="87"/>
        <end position="113"/>
    </location>
</feature>
<keyword evidence="5 7" id="KW-1133">Transmembrane helix</keyword>
<accession>A0A3Q9RJ00</accession>
<evidence type="ECO:0000256" key="5">
    <source>
        <dbReference type="ARBA" id="ARBA00022989"/>
    </source>
</evidence>
<evidence type="ECO:0000256" key="3">
    <source>
        <dbReference type="ARBA" id="ARBA00022475"/>
    </source>
</evidence>
<feature type="transmembrane region" description="Helical" evidence="7">
    <location>
        <begin position="240"/>
        <end position="263"/>
    </location>
</feature>
<keyword evidence="3" id="KW-1003">Cell membrane</keyword>
<name>A0A3Q9RJ00_9BACI</name>
<dbReference type="KEGG" id="pasa:BAOM_2084"/>
<dbReference type="PANTHER" id="PTHR34184">
    <property type="entry name" value="UPF0718 PROTEIN YCGR"/>
    <property type="match status" value="1"/>
</dbReference>
<keyword evidence="4 7" id="KW-0812">Transmembrane</keyword>
<dbReference type="RefSeq" id="WP_127760116.1">
    <property type="nucleotide sequence ID" value="NZ_CP026095.1"/>
</dbReference>
<gene>
    <name evidence="8" type="ORF">BAOM_2084</name>
</gene>
<comment type="similarity">
    <text evidence="2">Belongs to the UPF0718 family.</text>
</comment>
<feature type="transmembrane region" description="Helical" evidence="7">
    <location>
        <begin position="51"/>
        <end position="75"/>
    </location>
</feature>
<sequence length="333" mass="37531">MPYLYKFMKDSLVFLLFCLFLLLFFFSEQVKNFSFFTTIPNSFVNVNTIFLSIILEAIPFILLGVFVSAIIQSFVSEQTIQKLVPRNAYLALIPAALLGIIFPICECAIIPVVRRLIKKGMPAHVGVVFMLSAPILNPVVYASTYFAFKSTPYIANARMIIGFTTAIIIGLILYHTFKGQTILKEKNHHHHHHKHHHTHGNKFLETMYHASDELFDTGKYLFIGAFCASLFQTFLDRNLLLSIGTSTTLSPAIMMGFAYVLSVCSEADAFVASSFGSSFTTGGILAFLVFGPMLDIKNTLMLFAYFKKKFVFSLMAITTVIVYITIAIYQWLY</sequence>
<dbReference type="Pfam" id="PF03773">
    <property type="entry name" value="ArsP_1"/>
    <property type="match status" value="1"/>
</dbReference>
<evidence type="ECO:0000256" key="7">
    <source>
        <dbReference type="SAM" id="Phobius"/>
    </source>
</evidence>
<dbReference type="OrthoDB" id="9810876at2"/>
<protein>
    <recommendedName>
        <fullName evidence="10">Permease</fullName>
    </recommendedName>
</protein>
<evidence type="ECO:0000313" key="8">
    <source>
        <dbReference type="EMBL" id="AZV42693.1"/>
    </source>
</evidence>
<organism evidence="8 9">
    <name type="scientific">Peribacillus asahii</name>
    <dbReference type="NCBI Taxonomy" id="228899"/>
    <lineage>
        <taxon>Bacteria</taxon>
        <taxon>Bacillati</taxon>
        <taxon>Bacillota</taxon>
        <taxon>Bacilli</taxon>
        <taxon>Bacillales</taxon>
        <taxon>Bacillaceae</taxon>
        <taxon>Peribacillus</taxon>
    </lineage>
</organism>
<dbReference type="InterPro" id="IPR052923">
    <property type="entry name" value="UPF0718"/>
</dbReference>
<evidence type="ECO:0000256" key="1">
    <source>
        <dbReference type="ARBA" id="ARBA00004651"/>
    </source>
</evidence>
<feature type="transmembrane region" description="Helical" evidence="7">
    <location>
        <begin position="310"/>
        <end position="332"/>
    </location>
</feature>
<proteinExistence type="inferred from homology"/>
<evidence type="ECO:0000256" key="2">
    <source>
        <dbReference type="ARBA" id="ARBA00006386"/>
    </source>
</evidence>
<feature type="transmembrane region" description="Helical" evidence="7">
    <location>
        <begin position="160"/>
        <end position="177"/>
    </location>
</feature>
<evidence type="ECO:0008006" key="10">
    <source>
        <dbReference type="Google" id="ProtNLM"/>
    </source>
</evidence>
<dbReference type="GO" id="GO:0005886">
    <property type="term" value="C:plasma membrane"/>
    <property type="evidence" value="ECO:0007669"/>
    <property type="project" value="UniProtKB-SubCell"/>
</dbReference>
<feature type="transmembrane region" description="Helical" evidence="7">
    <location>
        <begin position="125"/>
        <end position="148"/>
    </location>
</feature>
<evidence type="ECO:0000256" key="4">
    <source>
        <dbReference type="ARBA" id="ARBA00022692"/>
    </source>
</evidence>
<dbReference type="AlphaFoldDB" id="A0A3Q9RJ00"/>
<comment type="subcellular location">
    <subcellularLocation>
        <location evidence="1">Cell membrane</location>
        <topology evidence="1">Multi-pass membrane protein</topology>
    </subcellularLocation>
</comment>
<dbReference type="EMBL" id="CP026095">
    <property type="protein sequence ID" value="AZV42693.1"/>
    <property type="molecule type" value="Genomic_DNA"/>
</dbReference>
<dbReference type="Proteomes" id="UP000283095">
    <property type="component" value="Chromosome"/>
</dbReference>